<dbReference type="InterPro" id="IPR049326">
    <property type="entry name" value="Rhodopsin_dom_fungi"/>
</dbReference>
<dbReference type="InterPro" id="IPR052337">
    <property type="entry name" value="SAT4-like"/>
</dbReference>
<name>A0A0G2F4M0_9PEZI</name>
<dbReference type="OrthoDB" id="5329176at2759"/>
<evidence type="ECO:0000313" key="9">
    <source>
        <dbReference type="Proteomes" id="UP000034680"/>
    </source>
</evidence>
<dbReference type="GO" id="GO:0016020">
    <property type="term" value="C:membrane"/>
    <property type="evidence" value="ECO:0007669"/>
    <property type="project" value="UniProtKB-SubCell"/>
</dbReference>
<dbReference type="STRING" id="1214573.A0A0G2F4M0"/>
<evidence type="ECO:0000259" key="7">
    <source>
        <dbReference type="Pfam" id="PF20684"/>
    </source>
</evidence>
<dbReference type="PANTHER" id="PTHR33048:SF161">
    <property type="entry name" value="INTEGRAL MEMBRANE PROTEIN"/>
    <property type="match status" value="1"/>
</dbReference>
<protein>
    <submittedName>
        <fullName evidence="8">Putative integral membrane protein</fullName>
    </submittedName>
</protein>
<organism evidence="8 9">
    <name type="scientific">Diaporthe ampelina</name>
    <dbReference type="NCBI Taxonomy" id="1214573"/>
    <lineage>
        <taxon>Eukaryota</taxon>
        <taxon>Fungi</taxon>
        <taxon>Dikarya</taxon>
        <taxon>Ascomycota</taxon>
        <taxon>Pezizomycotina</taxon>
        <taxon>Sordariomycetes</taxon>
        <taxon>Sordariomycetidae</taxon>
        <taxon>Diaporthales</taxon>
        <taxon>Diaporthaceae</taxon>
        <taxon>Diaporthe</taxon>
    </lineage>
</organism>
<dbReference type="AlphaFoldDB" id="A0A0G2F4M0"/>
<keyword evidence="4 6" id="KW-0472">Membrane</keyword>
<feature type="transmembrane region" description="Helical" evidence="6">
    <location>
        <begin position="104"/>
        <end position="127"/>
    </location>
</feature>
<feature type="transmembrane region" description="Helical" evidence="6">
    <location>
        <begin position="139"/>
        <end position="162"/>
    </location>
</feature>
<evidence type="ECO:0000256" key="5">
    <source>
        <dbReference type="ARBA" id="ARBA00038359"/>
    </source>
</evidence>
<accession>A0A0G2F4M0</accession>
<dbReference type="EMBL" id="LCUC01000647">
    <property type="protein sequence ID" value="KKY29717.1"/>
    <property type="molecule type" value="Genomic_DNA"/>
</dbReference>
<evidence type="ECO:0000256" key="6">
    <source>
        <dbReference type="SAM" id="Phobius"/>
    </source>
</evidence>
<evidence type="ECO:0000313" key="8">
    <source>
        <dbReference type="EMBL" id="KKY29717.1"/>
    </source>
</evidence>
<feature type="transmembrane region" description="Helical" evidence="6">
    <location>
        <begin position="182"/>
        <end position="208"/>
    </location>
</feature>
<reference evidence="8 9" key="2">
    <citation type="submission" date="2015-05" db="EMBL/GenBank/DDBJ databases">
        <authorList>
            <person name="Morales-Cruz A."/>
            <person name="Amrine K.C."/>
            <person name="Cantu D."/>
        </authorList>
    </citation>
    <scope>NUCLEOTIDE SEQUENCE [LARGE SCALE GENOMIC DNA]</scope>
    <source>
        <strain evidence="8">DA912</strain>
    </source>
</reference>
<sequence length="368" mass="40455">MDKPSDRRAKADIMTIYPADTPETLNPLIVTTVFGVVALLSCVGRLYALHARKQGFREEEYCIAAALFLTYVSLGIQWACVLHGGTGRHVGDVNMPDVVLTLKLILPFEALYGLTLMFVKLAVLRFYSRVFAPSSWVTWSVWVTAAAVVMWMVSVVLETFLLCRPLAFNWDTTIDGVCGDRNAVFMIAGVTNMVTDFMVLLLPVPCILKLQMPAGQKIGLLLVFCMGILITAISVVRLQSLMIISFDDPTWTLPMGLLWSVLEPELAIINANLPLMRRFFAKLIPKMLSSRSKSSVERGNSSILLRTIGGGYMPGNKVVVGGDSSKASEGASTTGIIQQRSVRVDYEDVSDEEAGLCHNDNHTRVSEV</sequence>
<feature type="transmembrane region" description="Helical" evidence="6">
    <location>
        <begin position="220"/>
        <end position="244"/>
    </location>
</feature>
<dbReference type="PANTHER" id="PTHR33048">
    <property type="entry name" value="PTH11-LIKE INTEGRAL MEMBRANE PROTEIN (AFU_ORTHOLOGUE AFUA_5G11245)"/>
    <property type="match status" value="1"/>
</dbReference>
<dbReference type="Pfam" id="PF20684">
    <property type="entry name" value="Fung_rhodopsin"/>
    <property type="match status" value="1"/>
</dbReference>
<keyword evidence="9" id="KW-1185">Reference proteome</keyword>
<feature type="domain" description="Rhodopsin" evidence="7">
    <location>
        <begin position="45"/>
        <end position="281"/>
    </location>
</feature>
<dbReference type="Proteomes" id="UP000034680">
    <property type="component" value="Unassembled WGS sequence"/>
</dbReference>
<evidence type="ECO:0000256" key="1">
    <source>
        <dbReference type="ARBA" id="ARBA00004141"/>
    </source>
</evidence>
<evidence type="ECO:0000256" key="3">
    <source>
        <dbReference type="ARBA" id="ARBA00022989"/>
    </source>
</evidence>
<evidence type="ECO:0000256" key="4">
    <source>
        <dbReference type="ARBA" id="ARBA00023136"/>
    </source>
</evidence>
<comment type="subcellular location">
    <subcellularLocation>
        <location evidence="1">Membrane</location>
        <topology evidence="1">Multi-pass membrane protein</topology>
    </subcellularLocation>
</comment>
<comment type="similarity">
    <text evidence="5">Belongs to the SAT4 family.</text>
</comment>
<feature type="transmembrane region" description="Helical" evidence="6">
    <location>
        <begin position="61"/>
        <end position="84"/>
    </location>
</feature>
<gene>
    <name evidence="8" type="ORF">UCDDA912_g10368</name>
</gene>
<comment type="caution">
    <text evidence="8">The sequence shown here is derived from an EMBL/GenBank/DDBJ whole genome shotgun (WGS) entry which is preliminary data.</text>
</comment>
<feature type="transmembrane region" description="Helical" evidence="6">
    <location>
        <begin position="28"/>
        <end position="49"/>
    </location>
</feature>
<keyword evidence="2 6" id="KW-0812">Transmembrane</keyword>
<keyword evidence="3 6" id="KW-1133">Transmembrane helix</keyword>
<evidence type="ECO:0000256" key="2">
    <source>
        <dbReference type="ARBA" id="ARBA00022692"/>
    </source>
</evidence>
<proteinExistence type="inferred from homology"/>
<feature type="transmembrane region" description="Helical" evidence="6">
    <location>
        <begin position="256"/>
        <end position="276"/>
    </location>
</feature>
<reference evidence="8 9" key="1">
    <citation type="submission" date="2015-05" db="EMBL/GenBank/DDBJ databases">
        <title>Distinctive expansion of gene families associated with plant cell wall degradation and secondary metabolism in the genomes of grapevine trunk pathogens.</title>
        <authorList>
            <person name="Lawrence D.P."/>
            <person name="Travadon R."/>
            <person name="Rolshausen P.E."/>
            <person name="Baumgartner K."/>
        </authorList>
    </citation>
    <scope>NUCLEOTIDE SEQUENCE [LARGE SCALE GENOMIC DNA]</scope>
    <source>
        <strain evidence="8">DA912</strain>
    </source>
</reference>